<keyword evidence="2" id="KW-1185">Reference proteome</keyword>
<proteinExistence type="predicted"/>
<comment type="caution">
    <text evidence="1">The sequence shown here is derived from an EMBL/GenBank/DDBJ whole genome shotgun (WGS) entry which is preliminary data.</text>
</comment>
<sequence length="150" mass="17775">MLNQKGTELNPFKKFQTERNISRLKFNFSVYRYFERKKEKRFLGIKIHRRKKKAKEWLNKPHPHKFNIHKFFQEPEFSQTNCATTDYPSTSQLPLELLKEPSNQIDLETVLILELIFNSIMSFEISEEIVVKSTIAEVGAYLPIPDDPDL</sequence>
<dbReference type="Proteomes" id="UP000887013">
    <property type="component" value="Unassembled WGS sequence"/>
</dbReference>
<protein>
    <submittedName>
        <fullName evidence="1">Uncharacterized protein</fullName>
    </submittedName>
</protein>
<reference evidence="1" key="1">
    <citation type="submission" date="2020-08" db="EMBL/GenBank/DDBJ databases">
        <title>Multicomponent nature underlies the extraordinary mechanical properties of spider dragline silk.</title>
        <authorList>
            <person name="Kono N."/>
            <person name="Nakamura H."/>
            <person name="Mori M."/>
            <person name="Yoshida Y."/>
            <person name="Ohtoshi R."/>
            <person name="Malay A.D."/>
            <person name="Moran D.A.P."/>
            <person name="Tomita M."/>
            <person name="Numata K."/>
            <person name="Arakawa K."/>
        </authorList>
    </citation>
    <scope>NUCLEOTIDE SEQUENCE</scope>
</reference>
<gene>
    <name evidence="1" type="ORF">NPIL_366971</name>
</gene>
<accession>A0A8X6PJN8</accession>
<organism evidence="1 2">
    <name type="scientific">Nephila pilipes</name>
    <name type="common">Giant wood spider</name>
    <name type="synonym">Nephila maculata</name>
    <dbReference type="NCBI Taxonomy" id="299642"/>
    <lineage>
        <taxon>Eukaryota</taxon>
        <taxon>Metazoa</taxon>
        <taxon>Ecdysozoa</taxon>
        <taxon>Arthropoda</taxon>
        <taxon>Chelicerata</taxon>
        <taxon>Arachnida</taxon>
        <taxon>Araneae</taxon>
        <taxon>Araneomorphae</taxon>
        <taxon>Entelegynae</taxon>
        <taxon>Araneoidea</taxon>
        <taxon>Nephilidae</taxon>
        <taxon>Nephila</taxon>
    </lineage>
</organism>
<dbReference type="AlphaFoldDB" id="A0A8X6PJN8"/>
<dbReference type="EMBL" id="BMAW01021251">
    <property type="protein sequence ID" value="GFT72079.1"/>
    <property type="molecule type" value="Genomic_DNA"/>
</dbReference>
<evidence type="ECO:0000313" key="2">
    <source>
        <dbReference type="Proteomes" id="UP000887013"/>
    </source>
</evidence>
<evidence type="ECO:0000313" key="1">
    <source>
        <dbReference type="EMBL" id="GFT72079.1"/>
    </source>
</evidence>
<name>A0A8X6PJN8_NEPPI</name>